<dbReference type="Proteomes" id="UP001147695">
    <property type="component" value="Unassembled WGS sequence"/>
</dbReference>
<evidence type="ECO:0000313" key="2">
    <source>
        <dbReference type="EMBL" id="KAJ5338414.1"/>
    </source>
</evidence>
<gene>
    <name evidence="2" type="ORF">N7452_005142</name>
</gene>
<proteinExistence type="predicted"/>
<reference evidence="2" key="2">
    <citation type="journal article" date="2023" name="IMA Fungus">
        <title>Comparative genomic study of the Penicillium genus elucidates a diverse pangenome and 15 lateral gene transfer events.</title>
        <authorList>
            <person name="Petersen C."/>
            <person name="Sorensen T."/>
            <person name="Nielsen M.R."/>
            <person name="Sondergaard T.E."/>
            <person name="Sorensen J.L."/>
            <person name="Fitzpatrick D.A."/>
            <person name="Frisvad J.C."/>
            <person name="Nielsen K.L."/>
        </authorList>
    </citation>
    <scope>NUCLEOTIDE SEQUENCE</scope>
    <source>
        <strain evidence="2">IBT 35673</strain>
    </source>
</reference>
<dbReference type="AlphaFoldDB" id="A0A9W9QKV7"/>
<comment type="caution">
    <text evidence="2">The sequence shown here is derived from an EMBL/GenBank/DDBJ whole genome shotgun (WGS) entry which is preliminary data.</text>
</comment>
<evidence type="ECO:0000313" key="3">
    <source>
        <dbReference type="Proteomes" id="UP001147695"/>
    </source>
</evidence>
<accession>A0A9W9QKV7</accession>
<dbReference type="EMBL" id="JAPZBQ010000003">
    <property type="protein sequence ID" value="KAJ5338414.1"/>
    <property type="molecule type" value="Genomic_DNA"/>
</dbReference>
<feature type="compositionally biased region" description="Basic and acidic residues" evidence="1">
    <location>
        <begin position="14"/>
        <end position="28"/>
    </location>
</feature>
<evidence type="ECO:0000256" key="1">
    <source>
        <dbReference type="SAM" id="MobiDB-lite"/>
    </source>
</evidence>
<feature type="region of interest" description="Disordered" evidence="1">
    <location>
        <begin position="1"/>
        <end position="68"/>
    </location>
</feature>
<sequence>MEPELPQSESNTASDHEQFDAESNDLKDGNQICQGAIKREEAAGCANPTPWVDGDPIPGPSAPKPGHIMLNSMQVEDMGRTPSSRYHCL</sequence>
<protein>
    <submittedName>
        <fullName evidence="2">Uncharacterized protein</fullName>
    </submittedName>
</protein>
<organism evidence="2 3">
    <name type="scientific">Penicillium brevicompactum</name>
    <dbReference type="NCBI Taxonomy" id="5074"/>
    <lineage>
        <taxon>Eukaryota</taxon>
        <taxon>Fungi</taxon>
        <taxon>Dikarya</taxon>
        <taxon>Ascomycota</taxon>
        <taxon>Pezizomycotina</taxon>
        <taxon>Eurotiomycetes</taxon>
        <taxon>Eurotiomycetidae</taxon>
        <taxon>Eurotiales</taxon>
        <taxon>Aspergillaceae</taxon>
        <taxon>Penicillium</taxon>
    </lineage>
</organism>
<reference evidence="2" key="1">
    <citation type="submission" date="2022-12" db="EMBL/GenBank/DDBJ databases">
        <authorList>
            <person name="Petersen C."/>
        </authorList>
    </citation>
    <scope>NUCLEOTIDE SEQUENCE</scope>
    <source>
        <strain evidence="2">IBT 35673</strain>
    </source>
</reference>
<name>A0A9W9QKV7_PENBR</name>